<name>A0A8E2AQP3_9APHY</name>
<reference evidence="1 2" key="1">
    <citation type="submission" date="2016-07" db="EMBL/GenBank/DDBJ databases">
        <title>Draft genome of the white-rot fungus Obba rivulosa 3A-2.</title>
        <authorList>
            <consortium name="DOE Joint Genome Institute"/>
            <person name="Miettinen O."/>
            <person name="Riley R."/>
            <person name="Acob R."/>
            <person name="Barry K."/>
            <person name="Cullen D."/>
            <person name="De Vries R."/>
            <person name="Hainaut M."/>
            <person name="Hatakka A."/>
            <person name="Henrissat B."/>
            <person name="Hilden K."/>
            <person name="Kuo R."/>
            <person name="Labutti K."/>
            <person name="Lipzen A."/>
            <person name="Makela M.R."/>
            <person name="Sandor L."/>
            <person name="Spatafora J.W."/>
            <person name="Grigoriev I.V."/>
            <person name="Hibbett D.S."/>
        </authorList>
    </citation>
    <scope>NUCLEOTIDE SEQUENCE [LARGE SCALE GENOMIC DNA]</scope>
    <source>
        <strain evidence="1 2">3A-2</strain>
    </source>
</reference>
<evidence type="ECO:0000313" key="2">
    <source>
        <dbReference type="Proteomes" id="UP000250043"/>
    </source>
</evidence>
<proteinExistence type="predicted"/>
<keyword evidence="2" id="KW-1185">Reference proteome</keyword>
<organism evidence="1 2">
    <name type="scientific">Obba rivulosa</name>
    <dbReference type="NCBI Taxonomy" id="1052685"/>
    <lineage>
        <taxon>Eukaryota</taxon>
        <taxon>Fungi</taxon>
        <taxon>Dikarya</taxon>
        <taxon>Basidiomycota</taxon>
        <taxon>Agaricomycotina</taxon>
        <taxon>Agaricomycetes</taxon>
        <taxon>Polyporales</taxon>
        <taxon>Gelatoporiaceae</taxon>
        <taxon>Obba</taxon>
    </lineage>
</organism>
<dbReference type="AlphaFoldDB" id="A0A8E2AQP3"/>
<gene>
    <name evidence="1" type="ORF">OBBRIDRAFT_804895</name>
</gene>
<sequence>MYMTNGGEAASTDLFINHYEASLMEVEQGDVLRQISKQLSMRLKDVINAKPPFCSGTLCVRPQDLDLYYGANDTLRVLTFMCKPPIKRIDFANPSGEELQHLATSCASATFGRNDEDVLDKMYRKAGQLDVPYLSVFSSHTSGLANIILDELQGATYGETTRAEQLHQENIDFTWRTFRAFSGLLAAVAGRSQSFALSKAAEAPKSGPKGVRALESKTNIFLIPELPLGPGSFFKWSVGGSTTEAVQLLPSYTPEGQFDPRHVTYVAFFSEAEHEVMPVNTGYRVTITYGLDLQSNNRATNSRARAVKHDTPTNELDICIALRGRLGFGLRRWYPIDIVHPEKNELKKPSKHLKGSDAALIFDDADLWPLETLLEKDHGIVLYHSDDPDDSDDPKTDDIPIFWVTPRLEWDDLAIPYPAYGNSVTRE</sequence>
<accession>A0A8E2AQP3</accession>
<dbReference type="Proteomes" id="UP000250043">
    <property type="component" value="Unassembled WGS sequence"/>
</dbReference>
<evidence type="ECO:0008006" key="3">
    <source>
        <dbReference type="Google" id="ProtNLM"/>
    </source>
</evidence>
<dbReference type="OrthoDB" id="27483at2759"/>
<dbReference type="EMBL" id="KV722433">
    <property type="protein sequence ID" value="OCH89176.1"/>
    <property type="molecule type" value="Genomic_DNA"/>
</dbReference>
<evidence type="ECO:0000313" key="1">
    <source>
        <dbReference type="EMBL" id="OCH89176.1"/>
    </source>
</evidence>
<protein>
    <recommendedName>
        <fullName evidence="3">Fe2OG dioxygenase domain-containing protein</fullName>
    </recommendedName>
</protein>